<gene>
    <name evidence="1" type="ORF">SOCE26_025350</name>
</gene>
<name>A0A2L0EPA9_SORCE</name>
<reference evidence="1 2" key="1">
    <citation type="submission" date="2015-09" db="EMBL/GenBank/DDBJ databases">
        <title>Sorangium comparison.</title>
        <authorList>
            <person name="Zaburannyi N."/>
            <person name="Bunk B."/>
            <person name="Overmann J."/>
            <person name="Mueller R."/>
        </authorList>
    </citation>
    <scope>NUCLEOTIDE SEQUENCE [LARGE SCALE GENOMIC DNA]</scope>
    <source>
        <strain evidence="1 2">So ce26</strain>
    </source>
</reference>
<accession>A0A2L0EPA9</accession>
<evidence type="ECO:0000313" key="1">
    <source>
        <dbReference type="EMBL" id="AUX41129.1"/>
    </source>
</evidence>
<protein>
    <submittedName>
        <fullName evidence="1">Uncharacterized protein</fullName>
    </submittedName>
</protein>
<organism evidence="1 2">
    <name type="scientific">Sorangium cellulosum</name>
    <name type="common">Polyangium cellulosum</name>
    <dbReference type="NCBI Taxonomy" id="56"/>
    <lineage>
        <taxon>Bacteria</taxon>
        <taxon>Pseudomonadati</taxon>
        <taxon>Myxococcota</taxon>
        <taxon>Polyangia</taxon>
        <taxon>Polyangiales</taxon>
        <taxon>Polyangiaceae</taxon>
        <taxon>Sorangium</taxon>
    </lineage>
</organism>
<dbReference type="AlphaFoldDB" id="A0A2L0EPA9"/>
<dbReference type="OrthoDB" id="2382051at2"/>
<sequence length="62" mass="6933">MAVDPGHDNDAEEDPVMRAFRLAPLDDEPETEEERAAMADGANGPWIPHEEVVAMLHARRPR</sequence>
<dbReference type="EMBL" id="CP012673">
    <property type="protein sequence ID" value="AUX41129.1"/>
    <property type="molecule type" value="Genomic_DNA"/>
</dbReference>
<dbReference type="RefSeq" id="WP_104979000.1">
    <property type="nucleotide sequence ID" value="NZ_CP012673.1"/>
</dbReference>
<dbReference type="Proteomes" id="UP000238348">
    <property type="component" value="Chromosome"/>
</dbReference>
<evidence type="ECO:0000313" key="2">
    <source>
        <dbReference type="Proteomes" id="UP000238348"/>
    </source>
</evidence>
<proteinExistence type="predicted"/>